<dbReference type="InterPro" id="IPR036097">
    <property type="entry name" value="HisK_dim/P_sf"/>
</dbReference>
<reference evidence="10 11" key="1">
    <citation type="submission" date="2020-11" db="EMBL/GenBank/DDBJ databases">
        <title>Description of Pontivivens ytuae sp. nov. isolated from deep sea sediment of Mariana Trench.</title>
        <authorList>
            <person name="Wang Z."/>
            <person name="Sun Q.-L."/>
            <person name="Xu X.-D."/>
            <person name="Tang Y.-Z."/>
            <person name="Zhang J."/>
        </authorList>
    </citation>
    <scope>NUCLEOTIDE SEQUENCE [LARGE SCALE GENOMIC DNA]</scope>
    <source>
        <strain evidence="10 11">MT2928</strain>
    </source>
</reference>
<feature type="domain" description="HAMP" evidence="9">
    <location>
        <begin position="287"/>
        <end position="346"/>
    </location>
</feature>
<dbReference type="Gene3D" id="6.10.340.10">
    <property type="match status" value="1"/>
</dbReference>
<dbReference type="InterPro" id="IPR025908">
    <property type="entry name" value="Sensor_TM1"/>
</dbReference>
<dbReference type="SMART" id="SM00388">
    <property type="entry name" value="HisKA"/>
    <property type="match status" value="1"/>
</dbReference>
<keyword evidence="7" id="KW-1133">Transmembrane helix</keyword>
<dbReference type="Pfam" id="PF00512">
    <property type="entry name" value="HisKA"/>
    <property type="match status" value="1"/>
</dbReference>
<organism evidence="10 11">
    <name type="scientific">Pontivivens ytuae</name>
    <dbReference type="NCBI Taxonomy" id="2789856"/>
    <lineage>
        <taxon>Bacteria</taxon>
        <taxon>Pseudomonadati</taxon>
        <taxon>Pseudomonadota</taxon>
        <taxon>Alphaproteobacteria</taxon>
        <taxon>Rhodobacterales</taxon>
        <taxon>Paracoccaceae</taxon>
        <taxon>Pontivivens</taxon>
    </lineage>
</organism>
<dbReference type="CDD" id="cd00082">
    <property type="entry name" value="HisKA"/>
    <property type="match status" value="1"/>
</dbReference>
<dbReference type="InterPro" id="IPR003594">
    <property type="entry name" value="HATPase_dom"/>
</dbReference>
<evidence type="ECO:0000259" key="8">
    <source>
        <dbReference type="PROSITE" id="PS50109"/>
    </source>
</evidence>
<dbReference type="Proteomes" id="UP000594800">
    <property type="component" value="Chromosome"/>
</dbReference>
<evidence type="ECO:0000256" key="6">
    <source>
        <dbReference type="ARBA" id="ARBA00022777"/>
    </source>
</evidence>
<dbReference type="InterPro" id="IPR036890">
    <property type="entry name" value="HATPase_C_sf"/>
</dbReference>
<keyword evidence="11" id="KW-1185">Reference proteome</keyword>
<dbReference type="InterPro" id="IPR005467">
    <property type="entry name" value="His_kinase_dom"/>
</dbReference>
<dbReference type="SUPFAM" id="SSF55874">
    <property type="entry name" value="ATPase domain of HSP90 chaperone/DNA topoisomerase II/histidine kinase"/>
    <property type="match status" value="1"/>
</dbReference>
<dbReference type="InterPro" id="IPR004358">
    <property type="entry name" value="Sig_transdc_His_kin-like_C"/>
</dbReference>
<proteinExistence type="predicted"/>
<accession>A0A7S9QCY2</accession>
<evidence type="ECO:0000259" key="9">
    <source>
        <dbReference type="PROSITE" id="PS50885"/>
    </source>
</evidence>
<dbReference type="PANTHER" id="PTHR43547:SF2">
    <property type="entry name" value="HYBRID SIGNAL TRANSDUCTION HISTIDINE KINASE C"/>
    <property type="match status" value="1"/>
</dbReference>
<keyword evidence="5" id="KW-0808">Transferase</keyword>
<dbReference type="AlphaFoldDB" id="A0A7S9QCY2"/>
<dbReference type="Pfam" id="PF02518">
    <property type="entry name" value="HATPase_c"/>
    <property type="match status" value="1"/>
</dbReference>
<dbReference type="Gene3D" id="3.30.565.10">
    <property type="entry name" value="Histidine kinase-like ATPase, C-terminal domain"/>
    <property type="match status" value="1"/>
</dbReference>
<evidence type="ECO:0000256" key="7">
    <source>
        <dbReference type="SAM" id="Phobius"/>
    </source>
</evidence>
<comment type="subcellular location">
    <subcellularLocation>
        <location evidence="2">Membrane</location>
    </subcellularLocation>
</comment>
<evidence type="ECO:0000256" key="3">
    <source>
        <dbReference type="ARBA" id="ARBA00012438"/>
    </source>
</evidence>
<dbReference type="Gene3D" id="1.10.287.130">
    <property type="match status" value="1"/>
</dbReference>
<dbReference type="InterPro" id="IPR003661">
    <property type="entry name" value="HisK_dim/P_dom"/>
</dbReference>
<dbReference type="GO" id="GO:0016020">
    <property type="term" value="C:membrane"/>
    <property type="evidence" value="ECO:0007669"/>
    <property type="project" value="UniProtKB-SubCell"/>
</dbReference>
<keyword evidence="7" id="KW-0472">Membrane</keyword>
<evidence type="ECO:0000256" key="4">
    <source>
        <dbReference type="ARBA" id="ARBA00022553"/>
    </source>
</evidence>
<dbReference type="PROSITE" id="PS50885">
    <property type="entry name" value="HAMP"/>
    <property type="match status" value="1"/>
</dbReference>
<evidence type="ECO:0000256" key="5">
    <source>
        <dbReference type="ARBA" id="ARBA00022679"/>
    </source>
</evidence>
<dbReference type="EMBL" id="CP064942">
    <property type="protein sequence ID" value="QPH54413.1"/>
    <property type="molecule type" value="Genomic_DNA"/>
</dbReference>
<dbReference type="PRINTS" id="PR00344">
    <property type="entry name" value="BCTRLSENSOR"/>
</dbReference>
<dbReference type="InterPro" id="IPR003660">
    <property type="entry name" value="HAMP_dom"/>
</dbReference>
<keyword evidence="7 10" id="KW-0812">Transmembrane</keyword>
<evidence type="ECO:0000313" key="10">
    <source>
        <dbReference type="EMBL" id="QPH54413.1"/>
    </source>
</evidence>
<protein>
    <recommendedName>
        <fullName evidence="3">histidine kinase</fullName>
        <ecNumber evidence="3">2.7.13.3</ecNumber>
    </recommendedName>
</protein>
<dbReference type="SMART" id="SM00387">
    <property type="entry name" value="HATPase_c"/>
    <property type="match status" value="1"/>
</dbReference>
<evidence type="ECO:0000313" key="11">
    <source>
        <dbReference type="Proteomes" id="UP000594800"/>
    </source>
</evidence>
<dbReference type="SUPFAM" id="SSF47384">
    <property type="entry name" value="Homodimeric domain of signal transducing histidine kinase"/>
    <property type="match status" value="1"/>
</dbReference>
<dbReference type="PANTHER" id="PTHR43547">
    <property type="entry name" value="TWO-COMPONENT HISTIDINE KINASE"/>
    <property type="match status" value="1"/>
</dbReference>
<feature type="domain" description="Histidine kinase" evidence="8">
    <location>
        <begin position="354"/>
        <end position="573"/>
    </location>
</feature>
<name>A0A7S9QCY2_9RHOB</name>
<sequence length="573" mass="62234">MNKPTRPEEGAGRRLSLPKLERGGGLTVPVADVPDAAEVKLYRTSPIARRIVFFNLVAQATLVIGILFLSRFESSLIEERQSALIREAAIVARTLDQFAAAEEGPGLDREVARATLLDFGDMVDARMRLFDTGVRLIGDTGAVAPDEIVEPPIAEETEGEAPAPETVVEEVPRQASRLFDTAIARMAQLIRQVEGDVQVLTAQDIRRLAEAGLAGQAQAVITRDRTGDYIMSVTLPVGPVEQPAGALLLSTRGGDIEELVSAERRQLMTVFLLALTVSIALSIVLARSIARPLRVLASAAEKASGSTRDMAPERIHFPDLTARPDEIGYLSRALILMTQALYERIEANEAFAADVAHEIKNPLTSLKSAVDTMHYAKTDEQRQRLMDVIASDVQRLDRLVTDISNASRLDSELVREEMEPFDLGQLVTSLVEYNQGQAEDRGATLVAETPERPIRVQGLEGRLAQVFVNLITNALSFTPEGGRVTAKVFEEGGKAVVTVEDTGPGIPPDNLQDVFSRFYSERPGQEFGNHSGLGLAISKQIVEAHQGTIKAGNVLAEDGETRLGARFTVRLPI</sequence>
<dbReference type="GO" id="GO:0000155">
    <property type="term" value="F:phosphorelay sensor kinase activity"/>
    <property type="evidence" value="ECO:0007669"/>
    <property type="project" value="InterPro"/>
</dbReference>
<dbReference type="PROSITE" id="PS50109">
    <property type="entry name" value="HIS_KIN"/>
    <property type="match status" value="1"/>
</dbReference>
<dbReference type="RefSeq" id="WP_196103622.1">
    <property type="nucleotide sequence ID" value="NZ_CP064942.1"/>
</dbReference>
<dbReference type="EC" id="2.7.13.3" evidence="3"/>
<comment type="catalytic activity">
    <reaction evidence="1">
        <text>ATP + protein L-histidine = ADP + protein N-phospho-L-histidine.</text>
        <dbReference type="EC" id="2.7.13.3"/>
    </reaction>
</comment>
<dbReference type="KEGG" id="poz:I0K15_01115"/>
<keyword evidence="6" id="KW-0418">Kinase</keyword>
<dbReference type="Pfam" id="PF13755">
    <property type="entry name" value="Sensor_TM1"/>
    <property type="match status" value="1"/>
</dbReference>
<dbReference type="Pfam" id="PF00672">
    <property type="entry name" value="HAMP"/>
    <property type="match status" value="1"/>
</dbReference>
<evidence type="ECO:0000256" key="1">
    <source>
        <dbReference type="ARBA" id="ARBA00000085"/>
    </source>
</evidence>
<evidence type="ECO:0000256" key="2">
    <source>
        <dbReference type="ARBA" id="ARBA00004370"/>
    </source>
</evidence>
<keyword evidence="4" id="KW-0597">Phosphoprotein</keyword>
<gene>
    <name evidence="10" type="ORF">I0K15_01115</name>
</gene>
<feature type="transmembrane region" description="Helical" evidence="7">
    <location>
        <begin position="51"/>
        <end position="70"/>
    </location>
</feature>